<dbReference type="AlphaFoldDB" id="A0AAV3XZH2"/>
<keyword evidence="2" id="KW-1185">Reference proteome</keyword>
<gene>
    <name evidence="1" type="ORF">PoB_000237000</name>
</gene>
<evidence type="ECO:0008006" key="3">
    <source>
        <dbReference type="Google" id="ProtNLM"/>
    </source>
</evidence>
<comment type="caution">
    <text evidence="1">The sequence shown here is derived from an EMBL/GenBank/DDBJ whole genome shotgun (WGS) entry which is preliminary data.</text>
</comment>
<proteinExistence type="predicted"/>
<dbReference type="Proteomes" id="UP000735302">
    <property type="component" value="Unassembled WGS sequence"/>
</dbReference>
<organism evidence="1 2">
    <name type="scientific">Plakobranchus ocellatus</name>
    <dbReference type="NCBI Taxonomy" id="259542"/>
    <lineage>
        <taxon>Eukaryota</taxon>
        <taxon>Metazoa</taxon>
        <taxon>Spiralia</taxon>
        <taxon>Lophotrochozoa</taxon>
        <taxon>Mollusca</taxon>
        <taxon>Gastropoda</taxon>
        <taxon>Heterobranchia</taxon>
        <taxon>Euthyneura</taxon>
        <taxon>Panpulmonata</taxon>
        <taxon>Sacoglossa</taxon>
        <taxon>Placobranchoidea</taxon>
        <taxon>Plakobranchidae</taxon>
        <taxon>Plakobranchus</taxon>
    </lineage>
</organism>
<dbReference type="EMBL" id="BLXT01000300">
    <property type="protein sequence ID" value="GFN75864.1"/>
    <property type="molecule type" value="Genomic_DNA"/>
</dbReference>
<name>A0AAV3XZH2_9GAST</name>
<sequence length="103" mass="11749">METPRKEADAFNKHFSKVNTVPRDPIADPRMRRLRKALGRRPIASNRTFEIEFTVTELEIALRKGKPGKATGLDGVTQEMLSHLGPKAKSVLLNLFNRTWYQS</sequence>
<protein>
    <recommendedName>
        <fullName evidence="3">Reverse transcriptase</fullName>
    </recommendedName>
</protein>
<evidence type="ECO:0000313" key="1">
    <source>
        <dbReference type="EMBL" id="GFN75864.1"/>
    </source>
</evidence>
<reference evidence="1 2" key="1">
    <citation type="journal article" date="2021" name="Elife">
        <title>Chloroplast acquisition without the gene transfer in kleptoplastic sea slugs, Plakobranchus ocellatus.</title>
        <authorList>
            <person name="Maeda T."/>
            <person name="Takahashi S."/>
            <person name="Yoshida T."/>
            <person name="Shimamura S."/>
            <person name="Takaki Y."/>
            <person name="Nagai Y."/>
            <person name="Toyoda A."/>
            <person name="Suzuki Y."/>
            <person name="Arimoto A."/>
            <person name="Ishii H."/>
            <person name="Satoh N."/>
            <person name="Nishiyama T."/>
            <person name="Hasebe M."/>
            <person name="Maruyama T."/>
            <person name="Minagawa J."/>
            <person name="Obokata J."/>
            <person name="Shigenobu S."/>
        </authorList>
    </citation>
    <scope>NUCLEOTIDE SEQUENCE [LARGE SCALE GENOMIC DNA]</scope>
</reference>
<evidence type="ECO:0000313" key="2">
    <source>
        <dbReference type="Proteomes" id="UP000735302"/>
    </source>
</evidence>
<accession>A0AAV3XZH2</accession>